<accession>A0ABU9GH51</accession>
<dbReference type="PROSITE" id="PS00923">
    <property type="entry name" value="ASP_GLU_RACEMASE_1"/>
    <property type="match status" value="1"/>
</dbReference>
<dbReference type="InterPro" id="IPR033134">
    <property type="entry name" value="Asp/Glu_racemase_AS_2"/>
</dbReference>
<protein>
    <submittedName>
        <fullName evidence="3">Amino acid racemase</fullName>
        <ecNumber evidence="3">5.1.1.-</ecNumber>
    </submittedName>
</protein>
<comment type="caution">
    <text evidence="3">The sequence shown here is derived from an EMBL/GenBank/DDBJ whole genome shotgun (WGS) entry which is preliminary data.</text>
</comment>
<evidence type="ECO:0000313" key="4">
    <source>
        <dbReference type="Proteomes" id="UP001378242"/>
    </source>
</evidence>
<dbReference type="GO" id="GO:0016853">
    <property type="term" value="F:isomerase activity"/>
    <property type="evidence" value="ECO:0007669"/>
    <property type="project" value="UniProtKB-KW"/>
</dbReference>
<evidence type="ECO:0000313" key="3">
    <source>
        <dbReference type="EMBL" id="MEL0616497.1"/>
    </source>
</evidence>
<dbReference type="Pfam" id="PF01177">
    <property type="entry name" value="Asp_Glu_race"/>
    <property type="match status" value="2"/>
</dbReference>
<evidence type="ECO:0000256" key="2">
    <source>
        <dbReference type="ARBA" id="ARBA00023235"/>
    </source>
</evidence>
<evidence type="ECO:0000256" key="1">
    <source>
        <dbReference type="ARBA" id="ARBA00007847"/>
    </source>
</evidence>
<dbReference type="PROSITE" id="PS00924">
    <property type="entry name" value="ASP_GLU_RACEMASE_2"/>
    <property type="match status" value="1"/>
</dbReference>
<dbReference type="SUPFAM" id="SSF53681">
    <property type="entry name" value="Aspartate/glutamate racemase"/>
    <property type="match status" value="3"/>
</dbReference>
<gene>
    <name evidence="3" type="ORF">V6243_06600</name>
</gene>
<dbReference type="InterPro" id="IPR004380">
    <property type="entry name" value="Asp_race"/>
</dbReference>
<dbReference type="PANTHER" id="PTHR21198">
    <property type="entry name" value="GLUTAMATE RACEMASE"/>
    <property type="match status" value="1"/>
</dbReference>
<keyword evidence="2 3" id="KW-0413">Isomerase</keyword>
<dbReference type="EC" id="5.1.1.-" evidence="3"/>
<dbReference type="EMBL" id="JBAKAP010000005">
    <property type="protein sequence ID" value="MEL0616497.1"/>
    <property type="molecule type" value="Genomic_DNA"/>
</dbReference>
<dbReference type="RefSeq" id="WP_341542181.1">
    <property type="nucleotide sequence ID" value="NZ_JBAKAP010000005.1"/>
</dbReference>
<dbReference type="InterPro" id="IPR015942">
    <property type="entry name" value="Asp/Glu/hydantoin_racemase"/>
</dbReference>
<keyword evidence="4" id="KW-1185">Reference proteome</keyword>
<proteinExistence type="inferred from homology"/>
<reference evidence="3 4" key="1">
    <citation type="submission" date="2024-02" db="EMBL/GenBank/DDBJ databases">
        <title>Bacteria isolated from the canopy kelp, Nereocystis luetkeana.</title>
        <authorList>
            <person name="Pfister C.A."/>
            <person name="Younker I.T."/>
            <person name="Light S.H."/>
        </authorList>
    </citation>
    <scope>NUCLEOTIDE SEQUENCE [LARGE SCALE GENOMIC DNA]</scope>
    <source>
        <strain evidence="3 4">TI.5.07</strain>
    </source>
</reference>
<dbReference type="InterPro" id="IPR001920">
    <property type="entry name" value="Asp/Glu_race"/>
</dbReference>
<sequence>MEASATRLSVNRLSAAGLAAGGPRNAPDTVTRYGVVGGLGALGSADVLLKTVRAAQYCKPPRRVDIAFEQRHFEDGPGIAEEGYDPLRRKFYVYNVLKDMQGKVENALVPCFLSHTFLAEITPEISVNVVDIFEALQDRIRREYPDVRKIGVLTSSYVRASDIFTRRLSGPVSEPMSRSEGAEPGAELEMLYPEARVQREALMEAIYGPTGIKSGHHGGECLQQLMEACDDLIRQGAEIIVPGLSEIPVMMASLQPLIPVPLLDSNRIYAEYALGHDREQEGRQFKLGVLGGVGPAATVDFMRKVVTLTRAERDQDHLKMVVEQNPQIPDRTANLIGNGEDPSIPMLATCQRLEAEGANAIAIPCNTAHAFVARIQPYIGIPIINMLTAVVDHIAARETPVARVGLLATSGTVASRVYHDILEASGRETLVPDASHQACVMDAIYGQQGVKAGHTSGECSLMLEAAIEHLLAQGAEVVILGCTELPLIELPKALRERVALLDPSEILARRCIAMAQ</sequence>
<comment type="similarity">
    <text evidence="1">Belongs to the aspartate/glutamate racemases family.</text>
</comment>
<dbReference type="Proteomes" id="UP001378242">
    <property type="component" value="Unassembled WGS sequence"/>
</dbReference>
<organism evidence="3 4">
    <name type="scientific">Cobetia marina</name>
    <name type="common">Deleya marina</name>
    <dbReference type="NCBI Taxonomy" id="28258"/>
    <lineage>
        <taxon>Bacteria</taxon>
        <taxon>Pseudomonadati</taxon>
        <taxon>Pseudomonadota</taxon>
        <taxon>Gammaproteobacteria</taxon>
        <taxon>Oceanospirillales</taxon>
        <taxon>Halomonadaceae</taxon>
        <taxon>Cobetia</taxon>
    </lineage>
</organism>
<name>A0ABU9GH51_COBMA</name>
<dbReference type="InterPro" id="IPR018187">
    <property type="entry name" value="Asp/Glu_racemase_AS_1"/>
</dbReference>
<dbReference type="NCBIfam" id="TIGR00035">
    <property type="entry name" value="asp_race"/>
    <property type="match status" value="1"/>
</dbReference>
<dbReference type="PANTHER" id="PTHR21198:SF7">
    <property type="entry name" value="ASPARTATE-GLUTAMATE RACEMASE FAMILY"/>
    <property type="match status" value="1"/>
</dbReference>
<dbReference type="Gene3D" id="3.40.50.1860">
    <property type="match status" value="4"/>
</dbReference>